<dbReference type="GO" id="GO:0016618">
    <property type="term" value="F:hydroxypyruvate reductase [NAD(P)H] activity"/>
    <property type="evidence" value="ECO:0007669"/>
    <property type="project" value="TreeGrafter"/>
</dbReference>
<keyword evidence="4" id="KW-1185">Reference proteome</keyword>
<dbReference type="InterPro" id="IPR029753">
    <property type="entry name" value="D-isomer_DH_CS"/>
</dbReference>
<dbReference type="SUPFAM" id="SSF52283">
    <property type="entry name" value="Formate/glycerate dehydrogenase catalytic domain-like"/>
    <property type="match status" value="1"/>
</dbReference>
<feature type="domain" description="D-isomer specific 2-hydroxyacid dehydrogenase NAD-binding" evidence="2">
    <location>
        <begin position="105"/>
        <end position="267"/>
    </location>
</feature>
<name>A0A6A5RK73_9PLEO</name>
<keyword evidence="1" id="KW-0560">Oxidoreductase</keyword>
<dbReference type="OrthoDB" id="298012at2759"/>
<proteinExistence type="predicted"/>
<gene>
    <name evidence="3" type="ORF">M421DRAFT_101395</name>
</gene>
<dbReference type="AlphaFoldDB" id="A0A6A5RK73"/>
<dbReference type="PANTHER" id="PTHR10996:SF277">
    <property type="entry name" value="GLYOXYLATE REDUCTASE_HYDROXYPYRUVATE REDUCTASE"/>
    <property type="match status" value="1"/>
</dbReference>
<dbReference type="PROSITE" id="PS00671">
    <property type="entry name" value="D_2_HYDROXYACID_DH_3"/>
    <property type="match status" value="1"/>
</dbReference>
<dbReference type="SUPFAM" id="SSF51735">
    <property type="entry name" value="NAD(P)-binding Rossmann-fold domains"/>
    <property type="match status" value="1"/>
</dbReference>
<dbReference type="PANTHER" id="PTHR10996">
    <property type="entry name" value="2-HYDROXYACID DEHYDROGENASE-RELATED"/>
    <property type="match status" value="1"/>
</dbReference>
<evidence type="ECO:0000313" key="3">
    <source>
        <dbReference type="EMBL" id="KAF1928029.1"/>
    </source>
</evidence>
<reference evidence="3" key="1">
    <citation type="journal article" date="2020" name="Stud. Mycol.">
        <title>101 Dothideomycetes genomes: a test case for predicting lifestyles and emergence of pathogens.</title>
        <authorList>
            <person name="Haridas S."/>
            <person name="Albert R."/>
            <person name="Binder M."/>
            <person name="Bloem J."/>
            <person name="Labutti K."/>
            <person name="Salamov A."/>
            <person name="Andreopoulos B."/>
            <person name="Baker S."/>
            <person name="Barry K."/>
            <person name="Bills G."/>
            <person name="Bluhm B."/>
            <person name="Cannon C."/>
            <person name="Castanera R."/>
            <person name="Culley D."/>
            <person name="Daum C."/>
            <person name="Ezra D."/>
            <person name="Gonzalez J."/>
            <person name="Henrissat B."/>
            <person name="Kuo A."/>
            <person name="Liang C."/>
            <person name="Lipzen A."/>
            <person name="Lutzoni F."/>
            <person name="Magnuson J."/>
            <person name="Mondo S."/>
            <person name="Nolan M."/>
            <person name="Ohm R."/>
            <person name="Pangilinan J."/>
            <person name="Park H.-J."/>
            <person name="Ramirez L."/>
            <person name="Alfaro M."/>
            <person name="Sun H."/>
            <person name="Tritt A."/>
            <person name="Yoshinaga Y."/>
            <person name="Zwiers L.-H."/>
            <person name="Turgeon B."/>
            <person name="Goodwin S."/>
            <person name="Spatafora J."/>
            <person name="Crous P."/>
            <person name="Grigoriev I."/>
        </authorList>
    </citation>
    <scope>NUCLEOTIDE SEQUENCE</scope>
    <source>
        <strain evidence="3">CBS 183.55</strain>
    </source>
</reference>
<dbReference type="InterPro" id="IPR006140">
    <property type="entry name" value="D-isomer_DH_NAD-bd"/>
</dbReference>
<dbReference type="GO" id="GO:0051287">
    <property type="term" value="F:NAD binding"/>
    <property type="evidence" value="ECO:0007669"/>
    <property type="project" value="InterPro"/>
</dbReference>
<dbReference type="InterPro" id="IPR036291">
    <property type="entry name" value="NAD(P)-bd_dom_sf"/>
</dbReference>
<dbReference type="GO" id="GO:0030267">
    <property type="term" value="F:glyoxylate reductase (NADPH) activity"/>
    <property type="evidence" value="ECO:0007669"/>
    <property type="project" value="TreeGrafter"/>
</dbReference>
<evidence type="ECO:0000256" key="1">
    <source>
        <dbReference type="ARBA" id="ARBA00023002"/>
    </source>
</evidence>
<dbReference type="GO" id="GO:0005829">
    <property type="term" value="C:cytosol"/>
    <property type="evidence" value="ECO:0007669"/>
    <property type="project" value="TreeGrafter"/>
</dbReference>
<dbReference type="EMBL" id="ML978970">
    <property type="protein sequence ID" value="KAF1928029.1"/>
    <property type="molecule type" value="Genomic_DNA"/>
</dbReference>
<evidence type="ECO:0000313" key="4">
    <source>
        <dbReference type="Proteomes" id="UP000800082"/>
    </source>
</evidence>
<dbReference type="InterPro" id="IPR050223">
    <property type="entry name" value="D-isomer_2-hydroxyacid_DH"/>
</dbReference>
<dbReference type="Gene3D" id="3.40.50.720">
    <property type="entry name" value="NAD(P)-binding Rossmann-like Domain"/>
    <property type="match status" value="3"/>
</dbReference>
<evidence type="ECO:0000259" key="2">
    <source>
        <dbReference type="Pfam" id="PF02826"/>
    </source>
</evidence>
<dbReference type="Pfam" id="PF02826">
    <property type="entry name" value="2-Hacid_dh_C"/>
    <property type="match status" value="1"/>
</dbReference>
<organism evidence="3 4">
    <name type="scientific">Didymella exigua CBS 183.55</name>
    <dbReference type="NCBI Taxonomy" id="1150837"/>
    <lineage>
        <taxon>Eukaryota</taxon>
        <taxon>Fungi</taxon>
        <taxon>Dikarya</taxon>
        <taxon>Ascomycota</taxon>
        <taxon>Pezizomycotina</taxon>
        <taxon>Dothideomycetes</taxon>
        <taxon>Pleosporomycetidae</taxon>
        <taxon>Pleosporales</taxon>
        <taxon>Pleosporineae</taxon>
        <taxon>Didymellaceae</taxon>
        <taxon>Didymella</taxon>
    </lineage>
</organism>
<sequence>MSKSKVVVTRNLVADAKYLLDARVDRLDIVQWQSDMRSWLLENVAGAAGLLVMVSGTINEELLEAAGAQLKAVATFTAAQITDCLSDAVADLAVMLALMAQRRVGKSMVSPQIRGATMGFLDFGRIPQAVLKRLIAFGIKRAIYVTSQPGKPVREDYYDLCGSGTPVDVACDLDQMANESGLVIVGCALTPETKHVISTHFFSKMKTTAVIVNIARGPIIDTNALVEALNQHPIFGAGLDVIKDEPSVAADHPILKQPRCVVLPRIGSATFQAREQMAIQSVQNLLAGLTGEDMVNEWNM</sequence>
<accession>A0A6A5RK73</accession>
<dbReference type="Proteomes" id="UP000800082">
    <property type="component" value="Unassembled WGS sequence"/>
</dbReference>
<dbReference type="GeneID" id="54344285"/>
<dbReference type="RefSeq" id="XP_033448281.1">
    <property type="nucleotide sequence ID" value="XM_033586639.1"/>
</dbReference>
<protein>
    <submittedName>
        <fullName evidence="3">NAD(P)-binding protein</fullName>
    </submittedName>
</protein>